<reference evidence="4" key="1">
    <citation type="submission" date="2022-08" db="EMBL/GenBank/DDBJ databases">
        <authorList>
            <person name="Marques A."/>
        </authorList>
    </citation>
    <scope>NUCLEOTIDE SEQUENCE</scope>
    <source>
        <strain evidence="4">RhyPub2mFocal</strain>
        <tissue evidence="4">Leaves</tissue>
    </source>
</reference>
<dbReference type="InterPro" id="IPR002562">
    <property type="entry name" value="3'-5'_exonuclease_dom"/>
</dbReference>
<gene>
    <name evidence="4" type="ORF">LUZ62_038881</name>
</gene>
<dbReference type="Proteomes" id="UP001140206">
    <property type="component" value="Chromosome 2"/>
</dbReference>
<dbReference type="PANTHER" id="PTHR13620:SF105">
    <property type="entry name" value="OS01G0737700 PROTEIN"/>
    <property type="match status" value="1"/>
</dbReference>
<proteinExistence type="predicted"/>
<dbReference type="GO" id="GO:0003676">
    <property type="term" value="F:nucleic acid binding"/>
    <property type="evidence" value="ECO:0007669"/>
    <property type="project" value="InterPro"/>
</dbReference>
<evidence type="ECO:0000256" key="2">
    <source>
        <dbReference type="ARBA" id="ARBA00022801"/>
    </source>
</evidence>
<dbReference type="GO" id="GO:0008408">
    <property type="term" value="F:3'-5' exonuclease activity"/>
    <property type="evidence" value="ECO:0007669"/>
    <property type="project" value="InterPro"/>
</dbReference>
<evidence type="ECO:0000313" key="4">
    <source>
        <dbReference type="EMBL" id="KAJ4787635.1"/>
    </source>
</evidence>
<dbReference type="EMBL" id="JAMFTS010000002">
    <property type="protein sequence ID" value="KAJ4787635.1"/>
    <property type="molecule type" value="Genomic_DNA"/>
</dbReference>
<keyword evidence="2" id="KW-0378">Hydrolase</keyword>
<organism evidence="4 5">
    <name type="scientific">Rhynchospora pubera</name>
    <dbReference type="NCBI Taxonomy" id="906938"/>
    <lineage>
        <taxon>Eukaryota</taxon>
        <taxon>Viridiplantae</taxon>
        <taxon>Streptophyta</taxon>
        <taxon>Embryophyta</taxon>
        <taxon>Tracheophyta</taxon>
        <taxon>Spermatophyta</taxon>
        <taxon>Magnoliopsida</taxon>
        <taxon>Liliopsida</taxon>
        <taxon>Poales</taxon>
        <taxon>Cyperaceae</taxon>
        <taxon>Cyperoideae</taxon>
        <taxon>Rhynchosporeae</taxon>
        <taxon>Rhynchospora</taxon>
    </lineage>
</organism>
<feature type="domain" description="3'-5' exonuclease" evidence="3">
    <location>
        <begin position="46"/>
        <end position="167"/>
    </location>
</feature>
<dbReference type="PANTHER" id="PTHR13620">
    <property type="entry name" value="3-5 EXONUCLEASE"/>
    <property type="match status" value="1"/>
</dbReference>
<evidence type="ECO:0000259" key="3">
    <source>
        <dbReference type="Pfam" id="PF01612"/>
    </source>
</evidence>
<dbReference type="GO" id="GO:0005737">
    <property type="term" value="C:cytoplasm"/>
    <property type="evidence" value="ECO:0007669"/>
    <property type="project" value="TreeGrafter"/>
</dbReference>
<dbReference type="Gene3D" id="3.30.420.10">
    <property type="entry name" value="Ribonuclease H-like superfamily/Ribonuclease H"/>
    <property type="match status" value="1"/>
</dbReference>
<name>A0AAV8F7T1_9POAL</name>
<dbReference type="GO" id="GO:0005634">
    <property type="term" value="C:nucleus"/>
    <property type="evidence" value="ECO:0007669"/>
    <property type="project" value="TreeGrafter"/>
</dbReference>
<dbReference type="SUPFAM" id="SSF53098">
    <property type="entry name" value="Ribonuclease H-like"/>
    <property type="match status" value="1"/>
</dbReference>
<dbReference type="Pfam" id="PF01612">
    <property type="entry name" value="DNA_pol_A_exo1"/>
    <property type="match status" value="1"/>
</dbReference>
<keyword evidence="5" id="KW-1185">Reference proteome</keyword>
<comment type="caution">
    <text evidence="4">The sequence shown here is derived from an EMBL/GenBank/DDBJ whole genome shotgun (WGS) entry which is preliminary data.</text>
</comment>
<dbReference type="AlphaFoldDB" id="A0AAV8F7T1"/>
<dbReference type="InterPro" id="IPR012337">
    <property type="entry name" value="RNaseH-like_sf"/>
</dbReference>
<evidence type="ECO:0000256" key="1">
    <source>
        <dbReference type="ARBA" id="ARBA00022722"/>
    </source>
</evidence>
<evidence type="ECO:0000313" key="5">
    <source>
        <dbReference type="Proteomes" id="UP001140206"/>
    </source>
</evidence>
<dbReference type="GO" id="GO:0006139">
    <property type="term" value="P:nucleobase-containing compound metabolic process"/>
    <property type="evidence" value="ECO:0007669"/>
    <property type="project" value="InterPro"/>
</dbReference>
<accession>A0AAV8F7T1</accession>
<dbReference type="CDD" id="cd06141">
    <property type="entry name" value="WRN_exo"/>
    <property type="match status" value="1"/>
</dbReference>
<sequence>MGIFYDHTDSTYVIDYDAIDEVVKTTVTASGEVAADWIDEILRIHRRRLNHLIVGLDIEWCPHGWHGTTGENPAALLQLCVGRRCLVFQLIHCDYIPDELSDFLLDDRFRFVGVGIHADLQKLDDDYDLEVENAVDLRYLAAEKTGRPVMRQWGLQNLVREFMGVTVSDIRGILAVKRKTKECNYSTGYYFYPTPARHLRSGTITTKGCSRYNLQLVDRTPSQELAFKIQNVGVQARRYFTNRYLVRSGRLKMRLWLRGQFNQSELFQVADFKRR</sequence>
<dbReference type="InterPro" id="IPR051132">
    <property type="entry name" value="3-5_Exonuclease_domain"/>
</dbReference>
<protein>
    <recommendedName>
        <fullName evidence="3">3'-5' exonuclease domain-containing protein</fullName>
    </recommendedName>
</protein>
<dbReference type="InterPro" id="IPR036397">
    <property type="entry name" value="RNaseH_sf"/>
</dbReference>
<keyword evidence="1" id="KW-0540">Nuclease</keyword>